<feature type="region of interest" description="Disordered" evidence="1">
    <location>
        <begin position="290"/>
        <end position="317"/>
    </location>
</feature>
<evidence type="ECO:0000313" key="2">
    <source>
        <dbReference type="EMBL" id="PVZ97201.1"/>
    </source>
</evidence>
<evidence type="ECO:0000313" key="3">
    <source>
        <dbReference type="Proteomes" id="UP000245591"/>
    </source>
</evidence>
<gene>
    <name evidence="2" type="ORF">BB558_006851</name>
</gene>
<dbReference type="Proteomes" id="UP000245591">
    <property type="component" value="Unassembled WGS sequence"/>
</dbReference>
<dbReference type="EMBL" id="MBFU01000926">
    <property type="protein sequence ID" value="PVZ97201.1"/>
    <property type="molecule type" value="Genomic_DNA"/>
</dbReference>
<evidence type="ECO:0008006" key="4">
    <source>
        <dbReference type="Google" id="ProtNLM"/>
    </source>
</evidence>
<comment type="caution">
    <text evidence="2">The sequence shown here is derived from an EMBL/GenBank/DDBJ whole genome shotgun (WGS) entry which is preliminary data.</text>
</comment>
<organism evidence="2 3">
    <name type="scientific">Smittium angustum</name>
    <dbReference type="NCBI Taxonomy" id="133377"/>
    <lineage>
        <taxon>Eukaryota</taxon>
        <taxon>Fungi</taxon>
        <taxon>Fungi incertae sedis</taxon>
        <taxon>Zoopagomycota</taxon>
        <taxon>Kickxellomycotina</taxon>
        <taxon>Harpellomycetes</taxon>
        <taxon>Harpellales</taxon>
        <taxon>Legeriomycetaceae</taxon>
        <taxon>Smittium</taxon>
    </lineage>
</organism>
<dbReference type="Gene3D" id="2.40.70.10">
    <property type="entry name" value="Acid Proteases"/>
    <property type="match status" value="1"/>
</dbReference>
<keyword evidence="3" id="KW-1185">Reference proteome</keyword>
<accession>A0A2U1IWL7</accession>
<dbReference type="Pfam" id="PF08284">
    <property type="entry name" value="RVP_2"/>
    <property type="match status" value="1"/>
</dbReference>
<sequence length="330" mass="37898">MDTGAACSVISSSMMHELGVQCDTPSNQIIVTADGSKHSTLGKVSAIPIKVAGYSFGVDLLVMEKQKNTLILGIDWFWKHRATIDIHNEELILPVEDYDVILSLSTRGDGRGRGLSETEMFALIKEVKTVENKSLDEGQSKIQELIEEYSEIFVDDPMDLRQTNVIEHSIDTESSENEINIIEQELVNINVMDIYYHEAIKDYLREFRYPNGADDQFRKKLRDKARLYRLIEGTLYKNSKSYGLREVLNERNCDRKIMEIHEETHEGINNTWQRVKNKFVGSALFKVRNMPKIQPKNSKKQPTDSNHSPKAISDTGNRRSWTNITHFCQR</sequence>
<evidence type="ECO:0000256" key="1">
    <source>
        <dbReference type="SAM" id="MobiDB-lite"/>
    </source>
</evidence>
<proteinExistence type="predicted"/>
<dbReference type="CDD" id="cd00303">
    <property type="entry name" value="retropepsin_like"/>
    <property type="match status" value="1"/>
</dbReference>
<reference evidence="2 3" key="1">
    <citation type="journal article" date="2018" name="MBio">
        <title>Comparative Genomics Reveals the Core Gene Toolbox for the Fungus-Insect Symbiosis.</title>
        <authorList>
            <person name="Wang Y."/>
            <person name="Stata M."/>
            <person name="Wang W."/>
            <person name="Stajich J.E."/>
            <person name="White M.M."/>
            <person name="Moncalvo J.M."/>
        </authorList>
    </citation>
    <scope>NUCLEOTIDE SEQUENCE [LARGE SCALE GENOMIC DNA]</scope>
    <source>
        <strain evidence="2 3">AUS-126-30</strain>
    </source>
</reference>
<dbReference type="InterPro" id="IPR021109">
    <property type="entry name" value="Peptidase_aspartic_dom_sf"/>
</dbReference>
<dbReference type="AlphaFoldDB" id="A0A2U1IWL7"/>
<protein>
    <recommendedName>
        <fullName evidence="4">Peptidase A2 domain-containing protein</fullName>
    </recommendedName>
</protein>
<dbReference type="SUPFAM" id="SSF50630">
    <property type="entry name" value="Acid proteases"/>
    <property type="match status" value="1"/>
</dbReference>
<feature type="compositionally biased region" description="Polar residues" evidence="1">
    <location>
        <begin position="303"/>
        <end position="317"/>
    </location>
</feature>
<name>A0A2U1IWL7_SMIAN</name>